<sequence length="56" mass="6471">VFPDKVFNEAVLIIQDIVLFFPQSGFCPTGFFLTRFLMRHIRNRRPTGSVVNKWGG</sequence>
<comment type="caution">
    <text evidence="2">The sequence shown here is derived from an EMBL/GenBank/DDBJ whole genome shotgun (WGS) entry which is preliminary data.</text>
</comment>
<keyword evidence="1" id="KW-0472">Membrane</keyword>
<evidence type="ECO:0000313" key="3">
    <source>
        <dbReference type="Proteomes" id="UP001341840"/>
    </source>
</evidence>
<dbReference type="EMBL" id="JASCZI010184321">
    <property type="protein sequence ID" value="MED6190063.1"/>
    <property type="molecule type" value="Genomic_DNA"/>
</dbReference>
<feature type="non-terminal residue" evidence="2">
    <location>
        <position position="1"/>
    </location>
</feature>
<name>A0ABU6WZ94_9FABA</name>
<gene>
    <name evidence="2" type="ORF">PIB30_102045</name>
</gene>
<organism evidence="2 3">
    <name type="scientific">Stylosanthes scabra</name>
    <dbReference type="NCBI Taxonomy" id="79078"/>
    <lineage>
        <taxon>Eukaryota</taxon>
        <taxon>Viridiplantae</taxon>
        <taxon>Streptophyta</taxon>
        <taxon>Embryophyta</taxon>
        <taxon>Tracheophyta</taxon>
        <taxon>Spermatophyta</taxon>
        <taxon>Magnoliopsida</taxon>
        <taxon>eudicotyledons</taxon>
        <taxon>Gunneridae</taxon>
        <taxon>Pentapetalae</taxon>
        <taxon>rosids</taxon>
        <taxon>fabids</taxon>
        <taxon>Fabales</taxon>
        <taxon>Fabaceae</taxon>
        <taxon>Papilionoideae</taxon>
        <taxon>50 kb inversion clade</taxon>
        <taxon>dalbergioids sensu lato</taxon>
        <taxon>Dalbergieae</taxon>
        <taxon>Pterocarpus clade</taxon>
        <taxon>Stylosanthes</taxon>
    </lineage>
</organism>
<keyword evidence="1" id="KW-1133">Transmembrane helix</keyword>
<protein>
    <submittedName>
        <fullName evidence="2">Uncharacterized protein</fullName>
    </submittedName>
</protein>
<evidence type="ECO:0000256" key="1">
    <source>
        <dbReference type="SAM" id="Phobius"/>
    </source>
</evidence>
<keyword evidence="3" id="KW-1185">Reference proteome</keyword>
<keyword evidence="1" id="KW-0812">Transmembrane</keyword>
<proteinExistence type="predicted"/>
<accession>A0ABU6WZ94</accession>
<feature type="transmembrane region" description="Helical" evidence="1">
    <location>
        <begin position="12"/>
        <end position="37"/>
    </location>
</feature>
<reference evidence="2 3" key="1">
    <citation type="journal article" date="2023" name="Plants (Basel)">
        <title>Bridging the Gap: Combining Genomics and Transcriptomics Approaches to Understand Stylosanthes scabra, an Orphan Legume from the Brazilian Caatinga.</title>
        <authorList>
            <person name="Ferreira-Neto J.R.C."/>
            <person name="da Silva M.D."/>
            <person name="Binneck E."/>
            <person name="de Melo N.F."/>
            <person name="da Silva R.H."/>
            <person name="de Melo A.L.T.M."/>
            <person name="Pandolfi V."/>
            <person name="Bustamante F.O."/>
            <person name="Brasileiro-Vidal A.C."/>
            <person name="Benko-Iseppon A.M."/>
        </authorList>
    </citation>
    <scope>NUCLEOTIDE SEQUENCE [LARGE SCALE GENOMIC DNA]</scope>
    <source>
        <tissue evidence="2">Leaves</tissue>
    </source>
</reference>
<evidence type="ECO:0000313" key="2">
    <source>
        <dbReference type="EMBL" id="MED6190063.1"/>
    </source>
</evidence>
<dbReference type="Proteomes" id="UP001341840">
    <property type="component" value="Unassembled WGS sequence"/>
</dbReference>